<sequence>MRRLKPEKHAAALLYLRRALKEPEKAKEILVTHEADAAAQLDGCSDLDRLNAWIERHLNDTGWKRLQNALNQRRCSTKLQRLSLKKSTYAALTKLAKERRMTINETVEHLLQSYEAKTLVTQNTLVTHPATDSTETEDVSEEMLIWMMARSSGSDA</sequence>
<keyword evidence="2" id="KW-1185">Reference proteome</keyword>
<gene>
    <name evidence="1" type="ORF">MSZNOR_3241</name>
</gene>
<name>A0ABM9I4P7_9GAMM</name>
<dbReference type="Proteomes" id="UP001162030">
    <property type="component" value="Chromosome"/>
</dbReference>
<evidence type="ECO:0000313" key="1">
    <source>
        <dbReference type="EMBL" id="CAI8890706.1"/>
    </source>
</evidence>
<proteinExistence type="predicted"/>
<accession>A0ABM9I4P7</accession>
<protein>
    <submittedName>
        <fullName evidence="1">Uncharacterized protein</fullName>
    </submittedName>
</protein>
<dbReference type="EMBL" id="OX458333">
    <property type="protein sequence ID" value="CAI8890706.1"/>
    <property type="molecule type" value="Genomic_DNA"/>
</dbReference>
<reference evidence="1 2" key="1">
    <citation type="submission" date="2023-03" db="EMBL/GenBank/DDBJ databases">
        <authorList>
            <person name="Pearce D."/>
        </authorList>
    </citation>
    <scope>NUCLEOTIDE SEQUENCE [LARGE SCALE GENOMIC DNA]</scope>
    <source>
        <strain evidence="1">Msz</strain>
    </source>
</reference>
<evidence type="ECO:0000313" key="2">
    <source>
        <dbReference type="Proteomes" id="UP001162030"/>
    </source>
</evidence>
<dbReference type="RefSeq" id="WP_317963305.1">
    <property type="nucleotide sequence ID" value="NZ_OX458333.1"/>
</dbReference>
<organism evidence="1 2">
    <name type="scientific">Methylocaldum szegediense</name>
    <dbReference type="NCBI Taxonomy" id="73780"/>
    <lineage>
        <taxon>Bacteria</taxon>
        <taxon>Pseudomonadati</taxon>
        <taxon>Pseudomonadota</taxon>
        <taxon>Gammaproteobacteria</taxon>
        <taxon>Methylococcales</taxon>
        <taxon>Methylococcaceae</taxon>
        <taxon>Methylocaldum</taxon>
    </lineage>
</organism>